<dbReference type="AlphaFoldDB" id="A0AA45L5M4"/>
<evidence type="ECO:0000259" key="1">
    <source>
        <dbReference type="Pfam" id="PF14065"/>
    </source>
</evidence>
<dbReference type="Proteomes" id="UP000677152">
    <property type="component" value="Chromosome"/>
</dbReference>
<name>A0AA45L5M4_9PSEU</name>
<proteinExistence type="predicted"/>
<organism evidence="2 3">
    <name type="scientific">Actinosynnema pretiosum subsp. pretiosum</name>
    <dbReference type="NCBI Taxonomy" id="103721"/>
    <lineage>
        <taxon>Bacteria</taxon>
        <taxon>Bacillati</taxon>
        <taxon>Actinomycetota</taxon>
        <taxon>Actinomycetes</taxon>
        <taxon>Pseudonocardiales</taxon>
        <taxon>Pseudonocardiaceae</taxon>
        <taxon>Actinosynnema</taxon>
    </lineage>
</organism>
<accession>A0AA45L5M4</accession>
<feature type="domain" description="Pvc16 N-terminal" evidence="1">
    <location>
        <begin position="4"/>
        <end position="179"/>
    </location>
</feature>
<dbReference type="EMBL" id="CP073249">
    <property type="protein sequence ID" value="QUF03313.1"/>
    <property type="molecule type" value="Genomic_DNA"/>
</dbReference>
<sequence>MIHEVDEALRRLVREHALSGTDVEVAFEAPTKDWAARRNAPTVNVYLYDIREDLRRRQRGMLNSYDDRGQVVSRRLPPRHVKLSYLVTAWVQRTEDEHRLLSDLLVGLLRHESVPAPLLTGSLAALELPVPMSCALPPPEDRAFADVWSALGGELKPSLDVVVSAPVDTGRAYPAAPPARTVRVDLGDTTLDGVA</sequence>
<dbReference type="InterPro" id="IPR025351">
    <property type="entry name" value="Pvc16_N"/>
</dbReference>
<evidence type="ECO:0000313" key="3">
    <source>
        <dbReference type="Proteomes" id="UP000677152"/>
    </source>
</evidence>
<reference evidence="2" key="1">
    <citation type="submission" date="2021-04" db="EMBL/GenBank/DDBJ databases">
        <title>Genomic sequence of Actinosynnema pretiosum subsp. pretiosum ATCC 31280 (C-14919).</title>
        <authorList>
            <person name="Bai L."/>
            <person name="Wang X."/>
            <person name="Xiao Y."/>
        </authorList>
    </citation>
    <scope>NUCLEOTIDE SEQUENCE</scope>
    <source>
        <strain evidence="2">ATCC 31280</strain>
    </source>
</reference>
<protein>
    <submittedName>
        <fullName evidence="2">DUF4255 domain-containing protein</fullName>
    </submittedName>
</protein>
<gene>
    <name evidence="2" type="ORF">KCV87_28490</name>
</gene>
<dbReference type="Pfam" id="PF14065">
    <property type="entry name" value="Pvc16_N"/>
    <property type="match status" value="1"/>
</dbReference>
<evidence type="ECO:0000313" key="2">
    <source>
        <dbReference type="EMBL" id="QUF03313.1"/>
    </source>
</evidence>